<accession>A0A562QE99</accession>
<evidence type="ECO:0000313" key="2">
    <source>
        <dbReference type="Proteomes" id="UP000316905"/>
    </source>
</evidence>
<keyword evidence="2" id="KW-1185">Reference proteome</keyword>
<dbReference type="RefSeq" id="WP_145141043.1">
    <property type="nucleotide sequence ID" value="NZ_VLKY01000005.1"/>
</dbReference>
<proteinExistence type="predicted"/>
<dbReference type="OrthoDB" id="9903527at2"/>
<reference evidence="1 2" key="1">
    <citation type="journal article" date="2015" name="Stand. Genomic Sci.">
        <title>Genomic Encyclopedia of Bacterial and Archaeal Type Strains, Phase III: the genomes of soil and plant-associated and newly described type strains.</title>
        <authorList>
            <person name="Whitman W.B."/>
            <person name="Woyke T."/>
            <person name="Klenk H.P."/>
            <person name="Zhou Y."/>
            <person name="Lilburn T.G."/>
            <person name="Beck B.J."/>
            <person name="De Vos P."/>
            <person name="Vandamme P."/>
            <person name="Eisen J.A."/>
            <person name="Garrity G."/>
            <person name="Hugenholtz P."/>
            <person name="Kyrpides N.C."/>
        </authorList>
    </citation>
    <scope>NUCLEOTIDE SEQUENCE [LARGE SCALE GENOMIC DNA]</scope>
    <source>
        <strain evidence="1 2">CGMCC 1.6858</strain>
    </source>
</reference>
<dbReference type="EMBL" id="VLKY01000005">
    <property type="protein sequence ID" value="TWI55029.1"/>
    <property type="molecule type" value="Genomic_DNA"/>
</dbReference>
<dbReference type="Proteomes" id="UP000316905">
    <property type="component" value="Unassembled WGS sequence"/>
</dbReference>
<name>A0A562QE99_9PSED</name>
<evidence type="ECO:0000313" key="1">
    <source>
        <dbReference type="EMBL" id="TWI55029.1"/>
    </source>
</evidence>
<organism evidence="1 2">
    <name type="scientific">Pseudomonas duriflava</name>
    <dbReference type="NCBI Taxonomy" id="459528"/>
    <lineage>
        <taxon>Bacteria</taxon>
        <taxon>Pseudomonadati</taxon>
        <taxon>Pseudomonadota</taxon>
        <taxon>Gammaproteobacteria</taxon>
        <taxon>Pseudomonadales</taxon>
        <taxon>Pseudomonadaceae</taxon>
        <taxon>Pseudomonas</taxon>
    </lineage>
</organism>
<sequence length="106" mass="11587">MIIIRVNKDQWNAVSVDEQQRIEQGLRECGALEASVVVAIDDSEAPFDTAINHDPDKSPIKDVRETLRDSTALKGIDWCHANTEGAAQVVCLGIVNSSMACKNRGH</sequence>
<protein>
    <submittedName>
        <fullName evidence="1">Uncharacterized protein</fullName>
    </submittedName>
</protein>
<dbReference type="AlphaFoldDB" id="A0A562QE99"/>
<gene>
    <name evidence="1" type="ORF">IQ22_01940</name>
</gene>
<comment type="caution">
    <text evidence="1">The sequence shown here is derived from an EMBL/GenBank/DDBJ whole genome shotgun (WGS) entry which is preliminary data.</text>
</comment>